<feature type="domain" description="Endonuclease/exonuclease/phosphatase" evidence="9">
    <location>
        <begin position="27"/>
        <end position="278"/>
    </location>
</feature>
<reference evidence="10 11" key="1">
    <citation type="submission" date="2019-04" db="EMBL/GenBank/DDBJ databases">
        <title>Complete genome sequence of Agrobacterium tumefaciens CFBP6624.</title>
        <authorList>
            <person name="Haryono M."/>
            <person name="Lin Y.-C."/>
            <person name="Lai E.-M."/>
            <person name="Kuo C.-H."/>
        </authorList>
    </citation>
    <scope>NUCLEOTIDE SEQUENCE [LARGE SCALE GENOMIC DNA]</scope>
    <source>
        <strain evidence="10 11">CFBP6624</strain>
        <plasmid evidence="11">patcfbp6624</plasmid>
    </source>
</reference>
<proteinExistence type="predicted"/>
<keyword evidence="6" id="KW-0378">Hydrolase</keyword>
<gene>
    <name evidence="10" type="ORF">CFBP6624_26445</name>
</gene>
<evidence type="ECO:0000256" key="7">
    <source>
        <dbReference type="ARBA" id="ARBA00022842"/>
    </source>
</evidence>
<keyword evidence="5" id="KW-0227">DNA damage</keyword>
<dbReference type="InterPro" id="IPR005135">
    <property type="entry name" value="Endo/exonuclease/phosphatase"/>
</dbReference>
<evidence type="ECO:0000256" key="1">
    <source>
        <dbReference type="ARBA" id="ARBA00001936"/>
    </source>
</evidence>
<dbReference type="GO" id="GO:0004519">
    <property type="term" value="F:endonuclease activity"/>
    <property type="evidence" value="ECO:0007669"/>
    <property type="project" value="UniProtKB-KW"/>
</dbReference>
<dbReference type="AlphaFoldDB" id="A0AAE6BUG9"/>
<dbReference type="PANTHER" id="PTHR15822:SF4">
    <property type="entry name" value="TYROSYL-DNA PHOSPHODIESTERASE 2"/>
    <property type="match status" value="1"/>
</dbReference>
<keyword evidence="10" id="KW-0255">Endonuclease</keyword>
<keyword evidence="8" id="KW-0234">DNA repair</keyword>
<organism evidence="10 11">
    <name type="scientific">Agrobacterium tumefaciens</name>
    <dbReference type="NCBI Taxonomy" id="358"/>
    <lineage>
        <taxon>Bacteria</taxon>
        <taxon>Pseudomonadati</taxon>
        <taxon>Pseudomonadota</taxon>
        <taxon>Alphaproteobacteria</taxon>
        <taxon>Hyphomicrobiales</taxon>
        <taxon>Rhizobiaceae</taxon>
        <taxon>Rhizobium/Agrobacterium group</taxon>
        <taxon>Agrobacterium</taxon>
        <taxon>Agrobacterium tumefaciens complex</taxon>
    </lineage>
</organism>
<sequence length="289" mass="32042">MDTPTRYSHCRRRTVAPPERSRSMRVLSYNTLFGGLDGIDDRRYQAQIEIIQSLSPDILLLQEAKSFTADGAKRLYETERRLTMRGFVAEAPATGQHTAIFARPEFRPMAFIPDSQHFHHATATLKVALPGEDRALTVVSVHLCPNSPHVRAREASYLYNLADPEELTLIGGDFNSVAPDDPEPDDLALLPARYRMRYTREDGTADRTTIAGLLRAGFVDVGNSLEATPTPTVPARGFTNTEFMTFRSDYLFASKRLADCAVGYAVASNDATDVASDHYPIWADFALGP</sequence>
<dbReference type="InterPro" id="IPR020847">
    <property type="entry name" value="AP_endonuclease_F1_BS"/>
</dbReference>
<evidence type="ECO:0000256" key="8">
    <source>
        <dbReference type="ARBA" id="ARBA00023204"/>
    </source>
</evidence>
<evidence type="ECO:0000256" key="4">
    <source>
        <dbReference type="ARBA" id="ARBA00022723"/>
    </source>
</evidence>
<evidence type="ECO:0000259" key="9">
    <source>
        <dbReference type="Pfam" id="PF03372"/>
    </source>
</evidence>
<dbReference type="Pfam" id="PF03372">
    <property type="entry name" value="Exo_endo_phos"/>
    <property type="match status" value="1"/>
</dbReference>
<evidence type="ECO:0000256" key="5">
    <source>
        <dbReference type="ARBA" id="ARBA00022763"/>
    </source>
</evidence>
<evidence type="ECO:0000256" key="6">
    <source>
        <dbReference type="ARBA" id="ARBA00022801"/>
    </source>
</evidence>
<keyword evidence="3" id="KW-0540">Nuclease</keyword>
<dbReference type="Proteomes" id="UP000298646">
    <property type="component" value="Plasmid pAtCFBP6624"/>
</dbReference>
<keyword evidence="4" id="KW-0479">Metal-binding</keyword>
<dbReference type="Gene3D" id="3.60.10.10">
    <property type="entry name" value="Endonuclease/exonuclease/phosphatase"/>
    <property type="match status" value="1"/>
</dbReference>
<protein>
    <submittedName>
        <fullName evidence="10">Endonuclease/exonuclease/phosphatase family protein</fullName>
    </submittedName>
</protein>
<dbReference type="SUPFAM" id="SSF56219">
    <property type="entry name" value="DNase I-like"/>
    <property type="match status" value="1"/>
</dbReference>
<dbReference type="EMBL" id="CP039909">
    <property type="protein sequence ID" value="QCM03719.1"/>
    <property type="molecule type" value="Genomic_DNA"/>
</dbReference>
<dbReference type="GO" id="GO:0016787">
    <property type="term" value="F:hydrolase activity"/>
    <property type="evidence" value="ECO:0007669"/>
    <property type="project" value="UniProtKB-KW"/>
</dbReference>
<comment type="cofactor">
    <cofactor evidence="2">
        <name>Mg(2+)</name>
        <dbReference type="ChEBI" id="CHEBI:18420"/>
    </cofactor>
</comment>
<evidence type="ECO:0000256" key="2">
    <source>
        <dbReference type="ARBA" id="ARBA00001946"/>
    </source>
</evidence>
<dbReference type="PROSITE" id="PS00726">
    <property type="entry name" value="AP_NUCLEASE_F1_1"/>
    <property type="match status" value="1"/>
</dbReference>
<dbReference type="InterPro" id="IPR051547">
    <property type="entry name" value="TDP2-like"/>
</dbReference>
<geneLocation type="plasmid" evidence="11">
    <name>patcfbp6624</name>
</geneLocation>
<comment type="cofactor">
    <cofactor evidence="1">
        <name>Mn(2+)</name>
        <dbReference type="ChEBI" id="CHEBI:29035"/>
    </cofactor>
</comment>
<dbReference type="GO" id="GO:0046872">
    <property type="term" value="F:metal ion binding"/>
    <property type="evidence" value="ECO:0007669"/>
    <property type="project" value="UniProtKB-KW"/>
</dbReference>
<evidence type="ECO:0000313" key="10">
    <source>
        <dbReference type="EMBL" id="QCM03719.1"/>
    </source>
</evidence>
<dbReference type="InterPro" id="IPR036691">
    <property type="entry name" value="Endo/exonu/phosph_ase_sf"/>
</dbReference>
<accession>A0AAE6BUG9</accession>
<dbReference type="GO" id="GO:0006281">
    <property type="term" value="P:DNA repair"/>
    <property type="evidence" value="ECO:0007669"/>
    <property type="project" value="UniProtKB-KW"/>
</dbReference>
<name>A0AAE6BUG9_AGRTU</name>
<keyword evidence="10" id="KW-0614">Plasmid</keyword>
<keyword evidence="7" id="KW-0460">Magnesium</keyword>
<dbReference type="GO" id="GO:0003677">
    <property type="term" value="F:DNA binding"/>
    <property type="evidence" value="ECO:0007669"/>
    <property type="project" value="InterPro"/>
</dbReference>
<evidence type="ECO:0000313" key="11">
    <source>
        <dbReference type="Proteomes" id="UP000298646"/>
    </source>
</evidence>
<evidence type="ECO:0000256" key="3">
    <source>
        <dbReference type="ARBA" id="ARBA00022722"/>
    </source>
</evidence>
<dbReference type="PANTHER" id="PTHR15822">
    <property type="entry name" value="TRAF AND TNF RECEPTOR-ASSOCIATED PROTEIN"/>
    <property type="match status" value="1"/>
</dbReference>